<organism evidence="5 6">
    <name type="scientific">Durusdinium trenchii</name>
    <dbReference type="NCBI Taxonomy" id="1381693"/>
    <lineage>
        <taxon>Eukaryota</taxon>
        <taxon>Sar</taxon>
        <taxon>Alveolata</taxon>
        <taxon>Dinophyceae</taxon>
        <taxon>Suessiales</taxon>
        <taxon>Symbiodiniaceae</taxon>
        <taxon>Durusdinium</taxon>
    </lineage>
</organism>
<evidence type="ECO:0000259" key="4">
    <source>
        <dbReference type="Pfam" id="PF02275"/>
    </source>
</evidence>
<evidence type="ECO:0000313" key="6">
    <source>
        <dbReference type="Proteomes" id="UP001642464"/>
    </source>
</evidence>
<feature type="chain" id="PRO_5046805672" evidence="3">
    <location>
        <begin position="20"/>
        <end position="405"/>
    </location>
</feature>
<protein>
    <submittedName>
        <fullName evidence="5">Conjugated bile acid hydrolase (CBAH) (Bile salt hydrolase) (BSH) (CBAH-1) (Choloylglycine hydrolase)</fullName>
    </submittedName>
</protein>
<feature type="signal peptide" evidence="3">
    <location>
        <begin position="1"/>
        <end position="19"/>
    </location>
</feature>
<accession>A0ABP0HKA4</accession>
<dbReference type="GO" id="GO:0016787">
    <property type="term" value="F:hydrolase activity"/>
    <property type="evidence" value="ECO:0007669"/>
    <property type="project" value="UniProtKB-KW"/>
</dbReference>
<evidence type="ECO:0000256" key="2">
    <source>
        <dbReference type="ARBA" id="ARBA00022801"/>
    </source>
</evidence>
<dbReference type="InterPro" id="IPR052193">
    <property type="entry name" value="Peptidase_C59"/>
</dbReference>
<comment type="caution">
    <text evidence="5">The sequence shown here is derived from an EMBL/GenBank/DDBJ whole genome shotgun (WGS) entry which is preliminary data.</text>
</comment>
<feature type="domain" description="Choloylglycine hydrolase/NAAA C-terminal" evidence="4">
    <location>
        <begin position="29"/>
        <end position="370"/>
    </location>
</feature>
<gene>
    <name evidence="5" type="ORF">SCF082_LOCUS2139</name>
</gene>
<proteinExistence type="inferred from homology"/>
<keyword evidence="3" id="KW-0732">Signal</keyword>
<dbReference type="Pfam" id="PF02275">
    <property type="entry name" value="CBAH"/>
    <property type="match status" value="1"/>
</dbReference>
<keyword evidence="2 5" id="KW-0378">Hydrolase</keyword>
<evidence type="ECO:0000313" key="5">
    <source>
        <dbReference type="EMBL" id="CAK8990218.1"/>
    </source>
</evidence>
<keyword evidence="6" id="KW-1185">Reference proteome</keyword>
<dbReference type="InterPro" id="IPR029132">
    <property type="entry name" value="CBAH/NAAA_C"/>
</dbReference>
<name>A0ABP0HKA4_9DINO</name>
<dbReference type="InterPro" id="IPR029055">
    <property type="entry name" value="Ntn_hydrolases_N"/>
</dbReference>
<dbReference type="PANTHER" id="PTHR35527">
    <property type="entry name" value="CHOLOYLGLYCINE HYDROLASE"/>
    <property type="match status" value="1"/>
</dbReference>
<dbReference type="PANTHER" id="PTHR35527:SF2">
    <property type="entry name" value="HYDROLASE"/>
    <property type="match status" value="1"/>
</dbReference>
<dbReference type="EMBL" id="CAXAMM010001073">
    <property type="protein sequence ID" value="CAK8990218.1"/>
    <property type="molecule type" value="Genomic_DNA"/>
</dbReference>
<dbReference type="Proteomes" id="UP001642464">
    <property type="component" value="Unassembled WGS sequence"/>
</dbReference>
<dbReference type="SUPFAM" id="SSF56235">
    <property type="entry name" value="N-terminal nucleophile aminohydrolases (Ntn hydrolases)"/>
    <property type="match status" value="1"/>
</dbReference>
<comment type="similarity">
    <text evidence="1">Belongs to the peptidase C59 family.</text>
</comment>
<sequence>MMTKACVALLVTLLGVAEACTYFELPYGKDGEFMIGRTMELGGEWLEEKWTVQAMPQKSKFAKEVIPHLPLEEAVGEAREELQTRALRDDKRHFVGKYGFLAIYGGFGKIGGHWEVGTEGMNEKGLAASMHTHMKAQYQQGTPAAQAAKDVIQFIQFVPYVLSQFATTEEMVEKFESGDVAFTSHGFIPSFLSTHFSIVDANQHSVVVEFVQGEMKIHLNQVGVFTNDPEFDWHLRNLNQFAAISPNHADRSGDIGTVRTEVGPVPTALNHGFNLLGLPGNFGPPARFVRTFFLKNFAIYNDPPKDETAAVRLTTAIVNHLAIPMGVAAKTNMLDIGDFTQWAVIKMPSSGKMMFRNYVNNAWQAVDMNALLPFLQGSKPGTKPKIIKVFGDDDGIKDVTASFNI</sequence>
<evidence type="ECO:0000256" key="3">
    <source>
        <dbReference type="SAM" id="SignalP"/>
    </source>
</evidence>
<reference evidence="5 6" key="1">
    <citation type="submission" date="2024-02" db="EMBL/GenBank/DDBJ databases">
        <authorList>
            <person name="Chen Y."/>
            <person name="Shah S."/>
            <person name="Dougan E. K."/>
            <person name="Thang M."/>
            <person name="Chan C."/>
        </authorList>
    </citation>
    <scope>NUCLEOTIDE SEQUENCE [LARGE SCALE GENOMIC DNA]</scope>
</reference>
<dbReference type="Gene3D" id="3.60.60.10">
    <property type="entry name" value="Penicillin V Acylase, Chain A"/>
    <property type="match status" value="1"/>
</dbReference>
<evidence type="ECO:0000256" key="1">
    <source>
        <dbReference type="ARBA" id="ARBA00006625"/>
    </source>
</evidence>